<dbReference type="CDD" id="cd00158">
    <property type="entry name" value="RHOD"/>
    <property type="match status" value="1"/>
</dbReference>
<keyword evidence="3" id="KW-1185">Reference proteome</keyword>
<evidence type="ECO:0000259" key="1">
    <source>
        <dbReference type="PROSITE" id="PS50206"/>
    </source>
</evidence>
<evidence type="ECO:0000313" key="2">
    <source>
        <dbReference type="EMBL" id="MFC4712871.1"/>
    </source>
</evidence>
<dbReference type="Gene3D" id="3.40.250.10">
    <property type="entry name" value="Rhodanese-like domain"/>
    <property type="match status" value="1"/>
</dbReference>
<comment type="caution">
    <text evidence="2">The sequence shown here is derived from an EMBL/GenBank/DDBJ whole genome shotgun (WGS) entry which is preliminary data.</text>
</comment>
<dbReference type="SUPFAM" id="SSF52821">
    <property type="entry name" value="Rhodanese/Cell cycle control phosphatase"/>
    <property type="match status" value="1"/>
</dbReference>
<accession>A0ABV9MCM7</accession>
<proteinExistence type="predicted"/>
<dbReference type="RefSeq" id="WP_377278355.1">
    <property type="nucleotide sequence ID" value="NZ_JBHSGL010000005.1"/>
</dbReference>
<sequence length="118" mass="13149">MKKWIGLMTLIFLLAACGKQEYETIAIEEIEAKQQEGYQVIDVREPLEYEQAHIVGAENVPLSGLREAQFPGLSTDEQYVVICQTGNRSQEASAILHEAGYKVVNVSEGMSTWEGDVE</sequence>
<dbReference type="SMART" id="SM00450">
    <property type="entry name" value="RHOD"/>
    <property type="match status" value="1"/>
</dbReference>
<protein>
    <submittedName>
        <fullName evidence="2">Rhodanese-like domain-containing protein</fullName>
    </submittedName>
</protein>
<dbReference type="PANTHER" id="PTHR43031">
    <property type="entry name" value="FAD-DEPENDENT OXIDOREDUCTASE"/>
    <property type="match status" value="1"/>
</dbReference>
<dbReference type="PROSITE" id="PS50206">
    <property type="entry name" value="RHODANESE_3"/>
    <property type="match status" value="1"/>
</dbReference>
<dbReference type="InterPro" id="IPR036873">
    <property type="entry name" value="Rhodanese-like_dom_sf"/>
</dbReference>
<dbReference type="Proteomes" id="UP001595932">
    <property type="component" value="Unassembled WGS sequence"/>
</dbReference>
<evidence type="ECO:0000313" key="3">
    <source>
        <dbReference type="Proteomes" id="UP001595932"/>
    </source>
</evidence>
<dbReference type="PROSITE" id="PS51257">
    <property type="entry name" value="PROKAR_LIPOPROTEIN"/>
    <property type="match status" value="1"/>
</dbReference>
<dbReference type="InterPro" id="IPR001763">
    <property type="entry name" value="Rhodanese-like_dom"/>
</dbReference>
<dbReference type="InterPro" id="IPR050229">
    <property type="entry name" value="GlpE_sulfurtransferase"/>
</dbReference>
<dbReference type="Pfam" id="PF00581">
    <property type="entry name" value="Rhodanese"/>
    <property type="match status" value="1"/>
</dbReference>
<feature type="domain" description="Rhodanese" evidence="1">
    <location>
        <begin position="34"/>
        <end position="118"/>
    </location>
</feature>
<gene>
    <name evidence="2" type="ORF">ACFO5U_08375</name>
</gene>
<name>A0ABV9MCM7_9BACL</name>
<reference evidence="3" key="1">
    <citation type="journal article" date="2019" name="Int. J. Syst. Evol. Microbiol.">
        <title>The Global Catalogue of Microorganisms (GCM) 10K type strain sequencing project: providing services to taxonomists for standard genome sequencing and annotation.</title>
        <authorList>
            <consortium name="The Broad Institute Genomics Platform"/>
            <consortium name="The Broad Institute Genome Sequencing Center for Infectious Disease"/>
            <person name="Wu L."/>
            <person name="Ma J."/>
        </authorList>
    </citation>
    <scope>NUCLEOTIDE SEQUENCE [LARGE SCALE GENOMIC DNA]</scope>
    <source>
        <strain evidence="3">CGMCC 1.12151</strain>
    </source>
</reference>
<organism evidence="2 3">
    <name type="scientific">Planococcus dechangensis</name>
    <dbReference type="NCBI Taxonomy" id="1176255"/>
    <lineage>
        <taxon>Bacteria</taxon>
        <taxon>Bacillati</taxon>
        <taxon>Bacillota</taxon>
        <taxon>Bacilli</taxon>
        <taxon>Bacillales</taxon>
        <taxon>Caryophanaceae</taxon>
        <taxon>Planococcus</taxon>
    </lineage>
</organism>
<dbReference type="PANTHER" id="PTHR43031:SF17">
    <property type="entry name" value="SULFURTRANSFERASE YTWF-RELATED"/>
    <property type="match status" value="1"/>
</dbReference>
<dbReference type="EMBL" id="JBHSGL010000005">
    <property type="protein sequence ID" value="MFC4712871.1"/>
    <property type="molecule type" value="Genomic_DNA"/>
</dbReference>